<sequence length="76" mass="8887">MHVKTEQLCTNLEQATQNRQRVHNHENIHGYLVQEAAREGWAWGQPKPPSLCVGELPVVHPRHYHPFAVWRQSDNQ</sequence>
<dbReference type="EMBL" id="MT144610">
    <property type="protein sequence ID" value="QJH94943.1"/>
    <property type="molecule type" value="Genomic_DNA"/>
</dbReference>
<name>A0A6H1ZIG3_9ZZZZ</name>
<organism evidence="1">
    <name type="scientific">viral metagenome</name>
    <dbReference type="NCBI Taxonomy" id="1070528"/>
    <lineage>
        <taxon>unclassified sequences</taxon>
        <taxon>metagenomes</taxon>
        <taxon>organismal metagenomes</taxon>
    </lineage>
</organism>
<reference evidence="1" key="1">
    <citation type="submission" date="2020-03" db="EMBL/GenBank/DDBJ databases">
        <title>The deep terrestrial virosphere.</title>
        <authorList>
            <person name="Holmfeldt K."/>
            <person name="Nilsson E."/>
            <person name="Simone D."/>
            <person name="Lopez-Fernandez M."/>
            <person name="Wu X."/>
            <person name="de Brujin I."/>
            <person name="Lundin D."/>
            <person name="Andersson A."/>
            <person name="Bertilsson S."/>
            <person name="Dopson M."/>
        </authorList>
    </citation>
    <scope>NUCLEOTIDE SEQUENCE</scope>
    <source>
        <strain evidence="1">TM448A00732</strain>
        <strain evidence="2">TM448B00314</strain>
    </source>
</reference>
<dbReference type="EMBL" id="MT144054">
    <property type="protein sequence ID" value="QJA47713.1"/>
    <property type="molecule type" value="Genomic_DNA"/>
</dbReference>
<evidence type="ECO:0000313" key="2">
    <source>
        <dbReference type="EMBL" id="QJH94943.1"/>
    </source>
</evidence>
<dbReference type="AlphaFoldDB" id="A0A6H1ZIG3"/>
<proteinExistence type="predicted"/>
<gene>
    <name evidence="1" type="ORF">TM448A00732_0003</name>
    <name evidence="2" type="ORF">TM448B00314_0003</name>
</gene>
<accession>A0A6H1ZIG3</accession>
<protein>
    <submittedName>
        <fullName evidence="1">Uncharacterized protein</fullName>
    </submittedName>
</protein>
<evidence type="ECO:0000313" key="1">
    <source>
        <dbReference type="EMBL" id="QJA47713.1"/>
    </source>
</evidence>